<name>A0A328UDA5_9BACL</name>
<evidence type="ECO:0000313" key="1">
    <source>
        <dbReference type="EMBL" id="RAP78036.1"/>
    </source>
</evidence>
<gene>
    <name evidence="1" type="ORF">DL346_06205</name>
</gene>
<evidence type="ECO:0000313" key="2">
    <source>
        <dbReference type="Proteomes" id="UP000249260"/>
    </source>
</evidence>
<reference evidence="1 2" key="1">
    <citation type="submission" date="2018-06" db="EMBL/GenBank/DDBJ databases">
        <title>Paenibacillus montanisoli sp. nov., isolated from mountain area soil.</title>
        <authorList>
            <person name="Wu M."/>
        </authorList>
    </citation>
    <scope>NUCLEOTIDE SEQUENCE [LARGE SCALE GENOMIC DNA]</scope>
    <source>
        <strain evidence="1 2">RA17</strain>
    </source>
</reference>
<dbReference type="InterPro" id="IPR009702">
    <property type="entry name" value="DUF1284"/>
</dbReference>
<dbReference type="OrthoDB" id="121064at2"/>
<sequence length="141" mass="15919">MGIRLRGHHLLCLLGYRGMGYSAGFTANMTRVYNELRERPETPIEIVKGPDALCACFPADVEPHCRNDSVAKHDERILQKLGYGYGMVLPWSEVIARVRDNVVPEDINTLCYTCQWRSYGVCEAGVRLIKQGERLPPLPSK</sequence>
<comment type="caution">
    <text evidence="1">The sequence shown here is derived from an EMBL/GenBank/DDBJ whole genome shotgun (WGS) entry which is preliminary data.</text>
</comment>
<keyword evidence="2" id="KW-1185">Reference proteome</keyword>
<accession>A0A328UDA5</accession>
<dbReference type="RefSeq" id="WP_112881161.1">
    <property type="nucleotide sequence ID" value="NZ_QLUW01000001.1"/>
</dbReference>
<dbReference type="Pfam" id="PF06935">
    <property type="entry name" value="DUF1284"/>
    <property type="match status" value="1"/>
</dbReference>
<dbReference type="Proteomes" id="UP000249260">
    <property type="component" value="Unassembled WGS sequence"/>
</dbReference>
<protein>
    <submittedName>
        <fullName evidence="1">DUF1284 domain-containing protein</fullName>
    </submittedName>
</protein>
<organism evidence="1 2">
    <name type="scientific">Paenibacillus montanisoli</name>
    <dbReference type="NCBI Taxonomy" id="2081970"/>
    <lineage>
        <taxon>Bacteria</taxon>
        <taxon>Bacillati</taxon>
        <taxon>Bacillota</taxon>
        <taxon>Bacilli</taxon>
        <taxon>Bacillales</taxon>
        <taxon>Paenibacillaceae</taxon>
        <taxon>Paenibacillus</taxon>
    </lineage>
</organism>
<proteinExistence type="predicted"/>
<dbReference type="AlphaFoldDB" id="A0A328UDA5"/>
<dbReference type="EMBL" id="QLUW01000001">
    <property type="protein sequence ID" value="RAP78036.1"/>
    <property type="molecule type" value="Genomic_DNA"/>
</dbReference>